<dbReference type="OMA" id="HNMYEGT"/>
<feature type="domain" description="NUP210 Ig-like" evidence="13">
    <location>
        <begin position="140"/>
        <end position="239"/>
    </location>
</feature>
<evidence type="ECO:0000256" key="5">
    <source>
        <dbReference type="ARBA" id="ARBA00022989"/>
    </source>
</evidence>
<evidence type="ECO:0000256" key="8">
    <source>
        <dbReference type="ARBA" id="ARBA00023242"/>
    </source>
</evidence>
<dbReference type="PANTHER" id="PTHR23019">
    <property type="entry name" value="NUCLEAR PORE MEMBRANE GLYCOPROTEIN GP210-RELATED"/>
    <property type="match status" value="1"/>
</dbReference>
<dbReference type="Gene3D" id="2.60.40.1080">
    <property type="match status" value="1"/>
</dbReference>
<dbReference type="InterPro" id="IPR045197">
    <property type="entry name" value="NUP210-like"/>
</dbReference>
<keyword evidence="5 9" id="KW-1133">Transmembrane helix</keyword>
<dbReference type="OrthoDB" id="361283at2759"/>
<dbReference type="Pfam" id="PF26182">
    <property type="entry name" value="Ig_NUP210_5th"/>
    <property type="match status" value="1"/>
</dbReference>
<keyword evidence="4 10" id="KW-0732">Signal</keyword>
<comment type="subcellular location">
    <subcellularLocation>
        <location evidence="1">Nucleus membrane</location>
        <topology evidence="1">Single-pass membrane protein</topology>
    </subcellularLocation>
</comment>
<reference evidence="18" key="1">
    <citation type="journal article" date="2014" name="Science">
        <title>The coffee genome provides insight into the convergent evolution of caffeine biosynthesis.</title>
        <authorList>
            <person name="Denoeud F."/>
            <person name="Carretero-Paulet L."/>
            <person name="Dereeper A."/>
            <person name="Droc G."/>
            <person name="Guyot R."/>
            <person name="Pietrella M."/>
            <person name="Zheng C."/>
            <person name="Alberti A."/>
            <person name="Anthony F."/>
            <person name="Aprea G."/>
            <person name="Aury J.M."/>
            <person name="Bento P."/>
            <person name="Bernard M."/>
            <person name="Bocs S."/>
            <person name="Campa C."/>
            <person name="Cenci A."/>
            <person name="Combes M.C."/>
            <person name="Crouzillat D."/>
            <person name="Da Silva C."/>
            <person name="Daddiego L."/>
            <person name="De Bellis F."/>
            <person name="Dussert S."/>
            <person name="Garsmeur O."/>
            <person name="Gayraud T."/>
            <person name="Guignon V."/>
            <person name="Jahn K."/>
            <person name="Jamilloux V."/>
            <person name="Joet T."/>
            <person name="Labadie K."/>
            <person name="Lan T."/>
            <person name="Leclercq J."/>
            <person name="Lepelley M."/>
            <person name="Leroy T."/>
            <person name="Li L.T."/>
            <person name="Librado P."/>
            <person name="Lopez L."/>
            <person name="Munoz A."/>
            <person name="Noel B."/>
            <person name="Pallavicini A."/>
            <person name="Perrotta G."/>
            <person name="Poncet V."/>
            <person name="Pot D."/>
            <person name="Priyono X."/>
            <person name="Rigoreau M."/>
            <person name="Rouard M."/>
            <person name="Rozas J."/>
            <person name="Tranchant-Dubreuil C."/>
            <person name="VanBuren R."/>
            <person name="Zhang Q."/>
            <person name="Andrade A.C."/>
            <person name="Argout X."/>
            <person name="Bertrand B."/>
            <person name="de Kochko A."/>
            <person name="Graziosi G."/>
            <person name="Henry R.J."/>
            <person name="Jayarama X."/>
            <person name="Ming R."/>
            <person name="Nagai C."/>
            <person name="Rounsley S."/>
            <person name="Sankoff D."/>
            <person name="Giuliano G."/>
            <person name="Albert V.A."/>
            <person name="Wincker P."/>
            <person name="Lashermes P."/>
        </authorList>
    </citation>
    <scope>NUCLEOTIDE SEQUENCE [LARGE SCALE GENOMIC DNA]</scope>
    <source>
        <strain evidence="18">cv. DH200-94</strain>
    </source>
</reference>
<dbReference type="Pfam" id="PF24425">
    <property type="entry name" value="Ig_GP210_15th"/>
    <property type="match status" value="1"/>
</dbReference>
<feature type="domain" description="NUP210 Ig-like" evidence="11">
    <location>
        <begin position="710"/>
        <end position="809"/>
    </location>
</feature>
<evidence type="ECO:0000256" key="9">
    <source>
        <dbReference type="SAM" id="Phobius"/>
    </source>
</evidence>
<feature type="domain" description="NUP210 Ig-like" evidence="12">
    <location>
        <begin position="34"/>
        <end position="120"/>
    </location>
</feature>
<evidence type="ECO:0000259" key="14">
    <source>
        <dbReference type="Pfam" id="PF24425"/>
    </source>
</evidence>
<evidence type="ECO:0000256" key="1">
    <source>
        <dbReference type="ARBA" id="ARBA00004590"/>
    </source>
</evidence>
<dbReference type="FunCoup" id="A0A068U0J5">
    <property type="interactions" value="1677"/>
</dbReference>
<feature type="chain" id="PRO_5001654395" description="BIG2 domain-containing protein" evidence="10">
    <location>
        <begin position="25"/>
        <end position="1958"/>
    </location>
</feature>
<dbReference type="GO" id="GO:0031965">
    <property type="term" value="C:nuclear membrane"/>
    <property type="evidence" value="ECO:0007669"/>
    <property type="project" value="UniProtKB-SubCell"/>
</dbReference>
<dbReference type="InterPro" id="IPR055097">
    <property type="entry name" value="Ig_NUP210_2nd"/>
</dbReference>
<dbReference type="InParanoid" id="A0A068U0J5"/>
<accession>A0A068U0J5</accession>
<dbReference type="Gramene" id="CDP02060">
    <property type="protein sequence ID" value="CDP02060"/>
    <property type="gene ID" value="GSCOC_T00039340001"/>
</dbReference>
<dbReference type="InterPro" id="IPR056232">
    <property type="entry name" value="Ig_GP210_15th"/>
</dbReference>
<feature type="signal peptide" evidence="10">
    <location>
        <begin position="1"/>
        <end position="24"/>
    </location>
</feature>
<dbReference type="EMBL" id="HG739092">
    <property type="protein sequence ID" value="CDP02060.1"/>
    <property type="molecule type" value="Genomic_DNA"/>
</dbReference>
<dbReference type="Pfam" id="PF22967">
    <property type="entry name" value="Ig_NUP210_1st"/>
    <property type="match status" value="1"/>
</dbReference>
<dbReference type="InterPro" id="IPR008964">
    <property type="entry name" value="Invasin/intimin_cell_adhesion"/>
</dbReference>
<evidence type="ECO:0000256" key="3">
    <source>
        <dbReference type="ARBA" id="ARBA00022692"/>
    </source>
</evidence>
<feature type="domain" description="NUP210 Ig-like" evidence="16">
    <location>
        <begin position="1572"/>
        <end position="1624"/>
    </location>
</feature>
<evidence type="ECO:0000259" key="16">
    <source>
        <dbReference type="Pfam" id="PF25354"/>
    </source>
</evidence>
<evidence type="ECO:0000256" key="2">
    <source>
        <dbReference type="ARBA" id="ARBA00007313"/>
    </source>
</evidence>
<name>A0A068U0J5_COFCA</name>
<dbReference type="SUPFAM" id="SSF49373">
    <property type="entry name" value="Invasin/intimin cell-adhesion fragments"/>
    <property type="match status" value="1"/>
</dbReference>
<dbReference type="PhylomeDB" id="A0A068U0J5"/>
<feature type="transmembrane region" description="Helical" evidence="9">
    <location>
        <begin position="1861"/>
        <end position="1885"/>
    </location>
</feature>
<dbReference type="Pfam" id="PF22962">
    <property type="entry name" value="Ig_NUP210_7th"/>
    <property type="match status" value="1"/>
</dbReference>
<evidence type="ECO:0000313" key="18">
    <source>
        <dbReference type="Proteomes" id="UP000295252"/>
    </source>
</evidence>
<evidence type="ECO:0000256" key="4">
    <source>
        <dbReference type="ARBA" id="ARBA00022729"/>
    </source>
</evidence>
<keyword evidence="7" id="KW-0325">Glycoprotein</keyword>
<evidence type="ECO:0000259" key="13">
    <source>
        <dbReference type="Pfam" id="PF22969"/>
    </source>
</evidence>
<evidence type="ECO:0000259" key="11">
    <source>
        <dbReference type="Pfam" id="PF22962"/>
    </source>
</evidence>
<dbReference type="Pfam" id="PF25354">
    <property type="entry name" value="Ig_NUP210_16th"/>
    <property type="match status" value="1"/>
</dbReference>
<feature type="domain" description="Nuclear pore complex protein GP210 Ig-like" evidence="14">
    <location>
        <begin position="1636"/>
        <end position="1756"/>
    </location>
</feature>
<dbReference type="STRING" id="49390.A0A068U0J5"/>
<dbReference type="InterPro" id="IPR055099">
    <property type="entry name" value="Ig_NUP210_7th"/>
</dbReference>
<keyword evidence="6 9" id="KW-0472">Membrane</keyword>
<dbReference type="InterPro" id="IPR055096">
    <property type="entry name" value="Ig_NUP210_1st"/>
</dbReference>
<organism evidence="17 18">
    <name type="scientific">Coffea canephora</name>
    <name type="common">Robusta coffee</name>
    <dbReference type="NCBI Taxonomy" id="49390"/>
    <lineage>
        <taxon>Eukaryota</taxon>
        <taxon>Viridiplantae</taxon>
        <taxon>Streptophyta</taxon>
        <taxon>Embryophyta</taxon>
        <taxon>Tracheophyta</taxon>
        <taxon>Spermatophyta</taxon>
        <taxon>Magnoliopsida</taxon>
        <taxon>eudicotyledons</taxon>
        <taxon>Gunneridae</taxon>
        <taxon>Pentapetalae</taxon>
        <taxon>asterids</taxon>
        <taxon>lamiids</taxon>
        <taxon>Gentianales</taxon>
        <taxon>Rubiaceae</taxon>
        <taxon>Ixoroideae</taxon>
        <taxon>Gardenieae complex</taxon>
        <taxon>Bertiereae - Coffeeae clade</taxon>
        <taxon>Coffeeae</taxon>
        <taxon>Coffea</taxon>
    </lineage>
</organism>
<evidence type="ECO:0000256" key="10">
    <source>
        <dbReference type="SAM" id="SignalP"/>
    </source>
</evidence>
<evidence type="ECO:0000256" key="6">
    <source>
        <dbReference type="ARBA" id="ARBA00023136"/>
    </source>
</evidence>
<dbReference type="InterPro" id="IPR056233">
    <property type="entry name" value="Ig_GP210_16th"/>
</dbReference>
<gene>
    <name evidence="17" type="ORF">GSCOC_T00039340001</name>
</gene>
<feature type="domain" description="Nuclear pore complex protein GP210 C-terminal Ig-like" evidence="15">
    <location>
        <begin position="1768"/>
        <end position="1850"/>
    </location>
</feature>
<evidence type="ECO:0000313" key="17">
    <source>
        <dbReference type="EMBL" id="CDP02060.1"/>
    </source>
</evidence>
<dbReference type="PANTHER" id="PTHR23019:SF0">
    <property type="entry name" value="NUCLEAR PORE MEMBRANE GLYCOPROTEIN 210"/>
    <property type="match status" value="1"/>
</dbReference>
<evidence type="ECO:0000256" key="7">
    <source>
        <dbReference type="ARBA" id="ARBA00023180"/>
    </source>
</evidence>
<protein>
    <recommendedName>
        <fullName evidence="19">BIG2 domain-containing protein</fullName>
    </recommendedName>
</protein>
<dbReference type="Pfam" id="PF22969">
    <property type="entry name" value="Ig_NUP210_2nd"/>
    <property type="match status" value="1"/>
</dbReference>
<sequence>MLLRLATLWFCILFPALLVSDAVASSSVTSGPHLADVNILLPPKMTHPVEYRLQGTDGCFKWSCDHRDILAVLPEYNSTNRCSTSARLKSIAPYTGRKETAVYATDLNTGMVIRCKVYIDIFSRIQIFHNSIKLDLDGLATLRVRAFDSEENVFSSLVGLQFMWQLMPETDDLPHHIVHVPLKESPQSDCGGLCGDLDIQVKLEDGGVFSDLYVVKGIEIGHEIVSVHLVEPSFEHIQDKIILTVAEAMALDPPSPLYVLIGAVVKYSLNVIRGNIPQVVSLPSPWHQWSVLNTSVAQVDRMTGEAHALDLGVTTVIVEDARVAGHTQTSSLHVVLPDALLLHILPLSPSGSPVEGMRSIPSMARWYVVSGRQYLIYVKVFSQSPAGEEIYLTESDDIELYGDQSKFWNVLPVPDSVMVKGNTRILNAISYGLGKLMAVLRYSSRNDERKEVIKVVQEIMVCDQVKFSMSQGSIDHHRILLPWAPGISQELELKVNGGCAMASSDYKWFSSDMAIVSVSASGIVQSRNPGKATIRAVSIYDSFNYDEMVIEVLIPSSMVMRQNFPVEVVVGSHLQASVTLKMPDGAYFARCDAFSSSIKWKTESESFTIINATDESLTFGKHEMLELQTSTVGPPCAWADVYASSSGQTTLHATLTKEHQQLDHSVSGFIALKASLHIAAYKSLLVHQASDGNQFGGYWFNLAEAEAHNHLDSLFLAPGTHFDLKLHGGPERWDQGVEFIETVEALDDKNCYLKDGGLVHRVHADHVSQYRIKCEKLGSFKLVFRRGNLIGDNHPLPAVSEAQLQLVCSFPSSIVLIADEAVNLPEVIESATKADRIHGRIRATPITVANGRTVRLSAVSISDTGKAFGNSSSLQLNWELINCDGLAFWDDAYNLAITKSIWERFLVLQNSSGLCTVRATVLGFIDSLSYQNSITPFDSPEDALTDAARLQIVSSLRVNPVFSLLFFSHDAQLNLSIAGGSCFLETLVNNSHILEVIQLPVDLRCLQLMLAPKRLGTALVTVYDIGLAPPLAASSVVQVADIDWIKITSGEEISLMEGNLLSISFLAGTDAGHTFDSSQYLYMDIHVHFEHHIFELVDDGELQSPTHRSVRAPNFTIQGTHCGVTTLYLSARQHSGHEVLSQSIRVEVYAPPRIQPSEIFLVPGSSYVLKVRGGPRFGAFVKYASMDDETARFQKSLGRISAISPGNTTLVATFYGKGDISICQAYGKVRVGVPSAAILNVQSEQLAVGRKMQIFPSLSEGNLFSFYELCNNYKWNIEDKDILTFRVPDRMQGVKDGIPFPDANKSRYPEYLDKEDLGFLEVLEGLSPGKTGVAVTFSCSFTSSGSFSESRSYSANISLWVVPDLPLALGSPITWLLPSHYTSSDLLPLSSNPCGKGALCCKSTIIYSLLGKCGGETAEVEDEDVFIDGGKIKTKEAESLACIQANDRSTGRTEIASCVRVAEVAQVKIVTQEVLVLRLAVGAELDLPIRYYDVLGNPFHEAYNVAVFEAETNYPDVVTIEDSSDGEGKVHLSAKSPGKALVRVAFINNPQKSDYVMIFVGAHMYPLNPVLSLGSHLNFSVNGLTDQAFGYWFSANESILDIDKLSGKAKARNEGSTQVHYENSDLKLHTLVTVLKGGEVTVDSPTLMLTNASPFPIKGYFFLIKLNDAYNRKYETIGNGKALVDCVVDPQFVGFARPWTDPVTNKLYCIFFPYFPEQLVRTAPSSADMRRGLSISINASLLEDESISGSASVFFVGGFSVLEMDENSLKLNLTSGYNRSFITIVGNTDVIINWHDRDRLSVTLISGDDSRKGGHALYEVKSLKDESFKDKLIITLQATGQRKEVDVSYEAERTNGAVRNFGAIMVVVTVFLLFLVIFGTLLYCIRKPGGVESGFARVGGTRVAAAAPATPIRSSPLLRDEQSPRTPQPFIEYVRRTIDETPYYRQDFRRRVNPQNTL</sequence>
<keyword evidence="18" id="KW-1185">Reference proteome</keyword>
<keyword evidence="8" id="KW-0539">Nucleus</keyword>
<evidence type="ECO:0008006" key="19">
    <source>
        <dbReference type="Google" id="ProtNLM"/>
    </source>
</evidence>
<dbReference type="Proteomes" id="UP000295252">
    <property type="component" value="Chromosome IX"/>
</dbReference>
<dbReference type="Pfam" id="PF24427">
    <property type="entry name" value="Ig_GP210_16th"/>
    <property type="match status" value="1"/>
</dbReference>
<dbReference type="InterPro" id="IPR057586">
    <property type="entry name" value="Ig_NUP210_16th"/>
</dbReference>
<evidence type="ECO:0000259" key="12">
    <source>
        <dbReference type="Pfam" id="PF22967"/>
    </source>
</evidence>
<comment type="similarity">
    <text evidence="2">Belongs to the NUP210 family.</text>
</comment>
<keyword evidence="3 9" id="KW-0812">Transmembrane</keyword>
<proteinExistence type="inferred from homology"/>
<evidence type="ECO:0000259" key="15">
    <source>
        <dbReference type="Pfam" id="PF24427"/>
    </source>
</evidence>